<dbReference type="KEGG" id="kphy:AOZ06_28890"/>
<reference evidence="1 2" key="1">
    <citation type="submission" date="2015-07" db="EMBL/GenBank/DDBJ databases">
        <title>Genome sequencing of Kibdelosporangium phytohabitans.</title>
        <authorList>
            <person name="Qin S."/>
            <person name="Xing K."/>
        </authorList>
    </citation>
    <scope>NUCLEOTIDE SEQUENCE [LARGE SCALE GENOMIC DNA]</scope>
    <source>
        <strain evidence="1 2">KLBMP1111</strain>
    </source>
</reference>
<dbReference type="EMBL" id="CP012752">
    <property type="protein sequence ID" value="ALG10377.1"/>
    <property type="molecule type" value="Genomic_DNA"/>
</dbReference>
<accession>A0A0N9I3Y7</accession>
<sequence length="72" mass="8116">MSFEQRCLSLGVVVDHFSHRKALRVVGVQQARRGPADPEFPYAFFQQLFCTSLFQEQGVTVAGVQDGEVRFP</sequence>
<keyword evidence="2" id="KW-1185">Reference proteome</keyword>
<dbReference type="AlphaFoldDB" id="A0A0N9I3Y7"/>
<dbReference type="RefSeq" id="WP_054292280.1">
    <property type="nucleotide sequence ID" value="NZ_CP012752.1"/>
</dbReference>
<evidence type="ECO:0000313" key="1">
    <source>
        <dbReference type="EMBL" id="ALG10377.1"/>
    </source>
</evidence>
<dbReference type="STRING" id="860235.AOZ06_28890"/>
<name>A0A0N9I3Y7_9PSEU</name>
<gene>
    <name evidence="1" type="ORF">AOZ06_28890</name>
</gene>
<evidence type="ECO:0000313" key="2">
    <source>
        <dbReference type="Proteomes" id="UP000063699"/>
    </source>
</evidence>
<organism evidence="1 2">
    <name type="scientific">Kibdelosporangium phytohabitans</name>
    <dbReference type="NCBI Taxonomy" id="860235"/>
    <lineage>
        <taxon>Bacteria</taxon>
        <taxon>Bacillati</taxon>
        <taxon>Actinomycetota</taxon>
        <taxon>Actinomycetes</taxon>
        <taxon>Pseudonocardiales</taxon>
        <taxon>Pseudonocardiaceae</taxon>
        <taxon>Kibdelosporangium</taxon>
    </lineage>
</organism>
<proteinExistence type="predicted"/>
<protein>
    <submittedName>
        <fullName evidence="1">Uncharacterized protein</fullName>
    </submittedName>
</protein>
<dbReference type="Proteomes" id="UP000063699">
    <property type="component" value="Chromosome"/>
</dbReference>